<dbReference type="PIRSF" id="PIRSF012641">
    <property type="entry name" value="UCP012641"/>
    <property type="match status" value="1"/>
</dbReference>
<evidence type="ECO:0000259" key="1">
    <source>
        <dbReference type="Pfam" id="PF10005"/>
    </source>
</evidence>
<evidence type="ECO:0000313" key="2">
    <source>
        <dbReference type="EMBL" id="EFH12767.1"/>
    </source>
</evidence>
<comment type="caution">
    <text evidence="2">The sequence shown here is derived from an EMBL/GenBank/DDBJ whole genome shotgun (WGS) entry which is preliminary data.</text>
</comment>
<feature type="domain" description="Zinc-ribbon" evidence="1">
    <location>
        <begin position="52"/>
        <end position="143"/>
    </location>
</feature>
<dbReference type="Proteomes" id="UP000005324">
    <property type="component" value="Unassembled WGS sequence"/>
</dbReference>
<accession>D5RIU5</accession>
<evidence type="ECO:0000313" key="3">
    <source>
        <dbReference type="Proteomes" id="UP000005324"/>
    </source>
</evidence>
<dbReference type="Gene3D" id="3.40.390.70">
    <property type="match status" value="1"/>
</dbReference>
<dbReference type="InterPro" id="IPR011201">
    <property type="entry name" value="Zinc-ribbon_6_bact"/>
</dbReference>
<dbReference type="HOGENOM" id="CLU_048114_0_0_5"/>
<name>D5RIU5_9PROT</name>
<dbReference type="Pfam" id="PF10005">
    <property type="entry name" value="Zn_ribbon_DZR_6"/>
    <property type="match status" value="1"/>
</dbReference>
<reference evidence="2 3" key="1">
    <citation type="submission" date="2010-04" db="EMBL/GenBank/DDBJ databases">
        <authorList>
            <person name="Qin X."/>
            <person name="Bachman B."/>
            <person name="Battles P."/>
            <person name="Bell A."/>
            <person name="Bess C."/>
            <person name="Bickham C."/>
            <person name="Chaboub L."/>
            <person name="Chen D."/>
            <person name="Coyle M."/>
            <person name="Deiros D.R."/>
            <person name="Dinh H."/>
            <person name="Forbes L."/>
            <person name="Fowler G."/>
            <person name="Francisco L."/>
            <person name="Fu Q."/>
            <person name="Gubbala S."/>
            <person name="Hale W."/>
            <person name="Han Y."/>
            <person name="Hemphill L."/>
            <person name="Highlander S.K."/>
            <person name="Hirani K."/>
            <person name="Hogues M."/>
            <person name="Jackson L."/>
            <person name="Jakkamsetti A."/>
            <person name="Javaid M."/>
            <person name="Jiang H."/>
            <person name="Korchina V."/>
            <person name="Kovar C."/>
            <person name="Lara F."/>
            <person name="Lee S."/>
            <person name="Mata R."/>
            <person name="Mathew T."/>
            <person name="Moen C."/>
            <person name="Morales K."/>
            <person name="Munidasa M."/>
            <person name="Nazareth L."/>
            <person name="Ngo R."/>
            <person name="Nguyen L."/>
            <person name="Okwuonu G."/>
            <person name="Ongeri F."/>
            <person name="Patil S."/>
            <person name="Petrosino J."/>
            <person name="Pham C."/>
            <person name="Pham P."/>
            <person name="Pu L.-L."/>
            <person name="Puazo M."/>
            <person name="Raj R."/>
            <person name="Reid J."/>
            <person name="Rouhana J."/>
            <person name="Saada N."/>
            <person name="Shang Y."/>
            <person name="Simmons D."/>
            <person name="Thornton R."/>
            <person name="Warren J."/>
            <person name="Weissenberger G."/>
            <person name="Zhang J."/>
            <person name="Zhang L."/>
            <person name="Zhou C."/>
            <person name="Zhu D."/>
            <person name="Muzny D."/>
            <person name="Worley K."/>
            <person name="Gibbs R."/>
        </authorList>
    </citation>
    <scope>NUCLEOTIDE SEQUENCE [LARGE SCALE GENOMIC DNA]</scope>
    <source>
        <strain evidence="2 3">ATCC 49957</strain>
    </source>
</reference>
<sequence>MWRSRRGPDRQPEEKRRGPGEFIPLAFFCVLKLPRSIPVPASPLRGIPTMRLFRCEVCGQLLYFENTRCERCGSGLGYLPERNRLSALDPEGGNVWRPRADPQRLYRFCANARHDACNWMVPAESGDEFCLACRHNRTIPDISDPERRAHWQRIEAAKRRAFYSFIRLGLPLISRDEDPENGLAFDFLADPETADAPKVMTGHDNGLITLALAEADDAERVKRRTSMGEPYRTLLGHFRHESGHYFWDRLVRDGGRLWQCRAVFGDDSQDYGAALQRHYAEGPPANWQENFVSTYATAHPWEDFAETWAHYLHIVDTLEMARAFGIGIDPAVDRRDELTAEVDVDAYRETDIGRVMEAWVPLTAAVNSLNRCMGTADLYPFVLSPAVVAKLGFIQALVHGQVPPDRG</sequence>
<proteinExistence type="predicted"/>
<organism evidence="2 3">
    <name type="scientific">Pseudoroseomonas cervicalis ATCC 49957</name>
    <dbReference type="NCBI Taxonomy" id="525371"/>
    <lineage>
        <taxon>Bacteria</taxon>
        <taxon>Pseudomonadati</taxon>
        <taxon>Pseudomonadota</taxon>
        <taxon>Alphaproteobacteria</taxon>
        <taxon>Acetobacterales</taxon>
        <taxon>Roseomonadaceae</taxon>
        <taxon>Roseomonas</taxon>
    </lineage>
</organism>
<dbReference type="InterPro" id="IPR031321">
    <property type="entry name" value="UCP012641"/>
</dbReference>
<dbReference type="Pfam" id="PF15887">
    <property type="entry name" value="Peptidase_Mx"/>
    <property type="match status" value="1"/>
</dbReference>
<dbReference type="EMBL" id="ADVL01000169">
    <property type="protein sequence ID" value="EFH12767.1"/>
    <property type="molecule type" value="Genomic_DNA"/>
</dbReference>
<keyword evidence="3" id="KW-1185">Reference proteome</keyword>
<protein>
    <recommendedName>
        <fullName evidence="1">Zinc-ribbon domain-containing protein</fullName>
    </recommendedName>
</protein>
<dbReference type="AlphaFoldDB" id="D5RIU5"/>
<gene>
    <name evidence="2" type="ORF">HMPREF0731_1005</name>
</gene>